<dbReference type="SUPFAM" id="SSF53474">
    <property type="entry name" value="alpha/beta-Hydrolases"/>
    <property type="match status" value="1"/>
</dbReference>
<evidence type="ECO:0008006" key="9">
    <source>
        <dbReference type="Google" id="ProtNLM"/>
    </source>
</evidence>
<feature type="chain" id="PRO_5026293652" description="Carboxypeptidase" evidence="6">
    <location>
        <begin position="28"/>
        <end position="697"/>
    </location>
</feature>
<evidence type="ECO:0000256" key="4">
    <source>
        <dbReference type="ARBA" id="ARBA00022801"/>
    </source>
</evidence>
<protein>
    <recommendedName>
        <fullName evidence="9">Carboxypeptidase</fullName>
    </recommendedName>
</protein>
<evidence type="ECO:0000313" key="7">
    <source>
        <dbReference type="EMBL" id="QIW99450.1"/>
    </source>
</evidence>
<evidence type="ECO:0000256" key="6">
    <source>
        <dbReference type="SAM" id="SignalP"/>
    </source>
</evidence>
<keyword evidence="6" id="KW-0732">Signal</keyword>
<dbReference type="PROSITE" id="PS00560">
    <property type="entry name" value="CARBOXYPEPT_SER_HIS"/>
    <property type="match status" value="1"/>
</dbReference>
<dbReference type="InterPro" id="IPR029058">
    <property type="entry name" value="AB_hydrolase_fold"/>
</dbReference>
<comment type="similarity">
    <text evidence="1">Belongs to the peptidase S10 family.</text>
</comment>
<dbReference type="PANTHER" id="PTHR11802:SF404">
    <property type="entry name" value="CARBOXYPEPTIDASE"/>
    <property type="match status" value="1"/>
</dbReference>
<evidence type="ECO:0000256" key="1">
    <source>
        <dbReference type="ARBA" id="ARBA00009431"/>
    </source>
</evidence>
<organism evidence="7 8">
    <name type="scientific">Peltaster fructicola</name>
    <dbReference type="NCBI Taxonomy" id="286661"/>
    <lineage>
        <taxon>Eukaryota</taxon>
        <taxon>Fungi</taxon>
        <taxon>Dikarya</taxon>
        <taxon>Ascomycota</taxon>
        <taxon>Pezizomycotina</taxon>
        <taxon>Dothideomycetes</taxon>
        <taxon>Dothideomycetes incertae sedis</taxon>
        <taxon>Peltaster</taxon>
    </lineage>
</organism>
<dbReference type="PRINTS" id="PR00724">
    <property type="entry name" value="CRBOXYPTASEC"/>
</dbReference>
<evidence type="ECO:0000313" key="8">
    <source>
        <dbReference type="Proteomes" id="UP000503462"/>
    </source>
</evidence>
<dbReference type="InterPro" id="IPR001563">
    <property type="entry name" value="Peptidase_S10"/>
</dbReference>
<dbReference type="OrthoDB" id="443318at2759"/>
<evidence type="ECO:0000256" key="5">
    <source>
        <dbReference type="ARBA" id="ARBA00023180"/>
    </source>
</evidence>
<dbReference type="Pfam" id="PF00450">
    <property type="entry name" value="Peptidase_S10"/>
    <property type="match status" value="1"/>
</dbReference>
<name>A0A6H0XXQ9_9PEZI</name>
<keyword evidence="8" id="KW-1185">Reference proteome</keyword>
<evidence type="ECO:0000256" key="3">
    <source>
        <dbReference type="ARBA" id="ARBA00022670"/>
    </source>
</evidence>
<keyword evidence="4" id="KW-0378">Hydrolase</keyword>
<feature type="signal peptide" evidence="6">
    <location>
        <begin position="1"/>
        <end position="27"/>
    </location>
</feature>
<dbReference type="Proteomes" id="UP000503462">
    <property type="component" value="Chromosome 3"/>
</dbReference>
<keyword evidence="3" id="KW-0645">Protease</keyword>
<dbReference type="EMBL" id="CP051141">
    <property type="protein sequence ID" value="QIW99450.1"/>
    <property type="molecule type" value="Genomic_DNA"/>
</dbReference>
<proteinExistence type="inferred from homology"/>
<dbReference type="InterPro" id="IPR033124">
    <property type="entry name" value="Ser_caboxypep_his_AS"/>
</dbReference>
<keyword evidence="5" id="KW-0325">Glycoprotein</keyword>
<accession>A0A6H0XXQ9</accession>
<dbReference type="Gene3D" id="3.40.50.1820">
    <property type="entry name" value="alpha/beta hydrolase"/>
    <property type="match status" value="1"/>
</dbReference>
<gene>
    <name evidence="7" type="ORF">AMS68_004968</name>
</gene>
<dbReference type="GO" id="GO:0006508">
    <property type="term" value="P:proteolysis"/>
    <property type="evidence" value="ECO:0007669"/>
    <property type="project" value="UniProtKB-KW"/>
</dbReference>
<dbReference type="GO" id="GO:0004185">
    <property type="term" value="F:serine-type carboxypeptidase activity"/>
    <property type="evidence" value="ECO:0007669"/>
    <property type="project" value="InterPro"/>
</dbReference>
<dbReference type="GO" id="GO:0000324">
    <property type="term" value="C:fungal-type vacuole"/>
    <property type="evidence" value="ECO:0007669"/>
    <property type="project" value="TreeGrafter"/>
</dbReference>
<keyword evidence="2" id="KW-0121">Carboxypeptidase</keyword>
<evidence type="ECO:0000256" key="2">
    <source>
        <dbReference type="ARBA" id="ARBA00022645"/>
    </source>
</evidence>
<dbReference type="PANTHER" id="PTHR11802">
    <property type="entry name" value="SERINE PROTEASE FAMILY S10 SERINE CARBOXYPEPTIDASE"/>
    <property type="match status" value="1"/>
</dbReference>
<reference evidence="7 8" key="1">
    <citation type="journal article" date="2016" name="Sci. Rep.">
        <title>Peltaster fructicola genome reveals evolution from an invasive phytopathogen to an ectophytic parasite.</title>
        <authorList>
            <person name="Xu C."/>
            <person name="Chen H."/>
            <person name="Gleason M.L."/>
            <person name="Xu J.R."/>
            <person name="Liu H."/>
            <person name="Zhang R."/>
            <person name="Sun G."/>
        </authorList>
    </citation>
    <scope>NUCLEOTIDE SEQUENCE [LARGE SCALE GENOMIC DNA]</scope>
    <source>
        <strain evidence="7 8">LNHT1506</strain>
    </source>
</reference>
<sequence>MMMDFFRLPPALSALLLVALQPLSVSAQYPPAASYSNTLNSQLDPRITISYKQPPAGTCMTAYTSQKQYTGYITLPPYTLAPIQQNYTINTFFWFVEARQSPEVAPLTIWLNGGPGTSSMFGLFNEVGPCEVVQTTDGNYGTQSRRWGWDRSTNILFIDQPNQVGFSYDRPTNASFDLFQEAIIEPPTKQTSSMPPFMYLNGTFGTDSQSGSLQPTTANTTEIAAQAVWHFLQTWLSTFSQYNPATRPNMTVVPAAAAGVHLFTESYGGKYGPVMASFFEHQNALLANGTLAANSTIPIQLETVGIVNGLIDDAIQDPYYPLLHTNNTYGIQAINQADQLNDISMANPNGHGDSDVTNKLCQNAQLICYELNTPYYNAGYNPYDIRQKLPTPDPPAAYQEYLNNGSVLAAIGARINFTESNSYVQRGFISTGDTIRGGQIEDLAALLSMGVRVALIYGDSDYVCNWYGGQAVSLAIANQLPSTNAQQILSGQPISYAEAFPRAGYAEIVVNASYVGGSVRQYGNLSFSRIYDAGHMVPYYQPETAFTVFTRIIYGTSIATGQGINLSNFSTSGPANTTKVNNVPPSPITTCWVRAVNSSCTQDDISALLQGKGVVAHGVFYQNSGAISLPTTSVVAGVPGMPTNSTTTASRSSTVMPLTGVYTATATPTPTGNAAVVSFSAVLALLAAISHIGFVCS</sequence>
<dbReference type="AlphaFoldDB" id="A0A6H0XXQ9"/>